<keyword evidence="5" id="KW-0732">Signal</keyword>
<dbReference type="Pfam" id="PF00160">
    <property type="entry name" value="Pro_isomerase"/>
    <property type="match status" value="1"/>
</dbReference>
<evidence type="ECO:0000256" key="4">
    <source>
        <dbReference type="ARBA" id="ARBA00023235"/>
    </source>
</evidence>
<comment type="catalytic activity">
    <reaction evidence="1 5">
        <text>[protein]-peptidylproline (omega=180) = [protein]-peptidylproline (omega=0)</text>
        <dbReference type="Rhea" id="RHEA:16237"/>
        <dbReference type="Rhea" id="RHEA-COMP:10747"/>
        <dbReference type="Rhea" id="RHEA-COMP:10748"/>
        <dbReference type="ChEBI" id="CHEBI:83833"/>
        <dbReference type="ChEBI" id="CHEBI:83834"/>
        <dbReference type="EC" id="5.2.1.8"/>
    </reaction>
</comment>
<accession>A0ABW0UD93</accession>
<reference evidence="8" key="1">
    <citation type="journal article" date="2019" name="Int. J. Syst. Evol. Microbiol.">
        <title>The Global Catalogue of Microorganisms (GCM) 10K type strain sequencing project: providing services to taxonomists for standard genome sequencing and annotation.</title>
        <authorList>
            <consortium name="The Broad Institute Genomics Platform"/>
            <consortium name="The Broad Institute Genome Sequencing Center for Infectious Disease"/>
            <person name="Wu L."/>
            <person name="Ma J."/>
        </authorList>
    </citation>
    <scope>NUCLEOTIDE SEQUENCE [LARGE SCALE GENOMIC DNA]</scope>
    <source>
        <strain evidence="8">DT43</strain>
    </source>
</reference>
<protein>
    <recommendedName>
        <fullName evidence="5">Peptidyl-prolyl cis-trans isomerase</fullName>
        <shortName evidence="5">PPIase</shortName>
        <ecNumber evidence="5">5.2.1.8</ecNumber>
    </recommendedName>
</protein>
<dbReference type="EC" id="5.2.1.8" evidence="5"/>
<evidence type="ECO:0000256" key="1">
    <source>
        <dbReference type="ARBA" id="ARBA00000971"/>
    </source>
</evidence>
<evidence type="ECO:0000256" key="3">
    <source>
        <dbReference type="ARBA" id="ARBA00023110"/>
    </source>
</evidence>
<dbReference type="InterPro" id="IPR020892">
    <property type="entry name" value="Cyclophilin-type_PPIase_CS"/>
</dbReference>
<keyword evidence="8" id="KW-1185">Reference proteome</keyword>
<keyword evidence="3 5" id="KW-0697">Rotamase</keyword>
<dbReference type="InterPro" id="IPR002130">
    <property type="entry name" value="Cyclophilin-type_PPIase_dom"/>
</dbReference>
<dbReference type="PROSITE" id="PS51257">
    <property type="entry name" value="PROKAR_LIPOPROTEIN"/>
    <property type="match status" value="1"/>
</dbReference>
<feature type="domain" description="PPIase cyclophilin-type" evidence="6">
    <location>
        <begin position="80"/>
        <end position="258"/>
    </location>
</feature>
<dbReference type="InterPro" id="IPR029000">
    <property type="entry name" value="Cyclophilin-like_dom_sf"/>
</dbReference>
<name>A0ABW0UD93_9STRE</name>
<organism evidence="7 8">
    <name type="scientific">Streptococcus caledonicus</name>
    <dbReference type="NCBI Taxonomy" id="2614158"/>
    <lineage>
        <taxon>Bacteria</taxon>
        <taxon>Bacillati</taxon>
        <taxon>Bacillota</taxon>
        <taxon>Bacilli</taxon>
        <taxon>Lactobacillales</taxon>
        <taxon>Streptococcaceae</taxon>
        <taxon>Streptococcus</taxon>
    </lineage>
</organism>
<keyword evidence="4 5" id="KW-0413">Isomerase</keyword>
<evidence type="ECO:0000313" key="7">
    <source>
        <dbReference type="EMBL" id="MFC5630890.1"/>
    </source>
</evidence>
<evidence type="ECO:0000256" key="5">
    <source>
        <dbReference type="RuleBase" id="RU363019"/>
    </source>
</evidence>
<sequence>MTKSKYFKVSMLALASLTILSGCQQLDRAIKGDDYVDAQLDKQKSEERIKKLNQADVVFPQLSTEVAKDEASVIMHTSKGDLTIKLFPKEAPLAVENFLTHAKEGYYDNVIFHRVINDFMIQAGDPQGNGTGGESIWKDKDSKIDSGFGFKNEISDYVYNLRGALSMANAGPDTNGSQFFIVQNKQDWSTQLDPSYYPEKIIEAYKKGGFPNVSGGDGNYTVFGQVIKGMDVVDSIAAVETKEADKPVEDVIIKSIEVTKDYQFK</sequence>
<feature type="signal peptide" evidence="5">
    <location>
        <begin position="1"/>
        <end position="21"/>
    </location>
</feature>
<gene>
    <name evidence="7" type="ORF">ACFPQ3_04630</name>
</gene>
<dbReference type="Proteomes" id="UP001596110">
    <property type="component" value="Unassembled WGS sequence"/>
</dbReference>
<dbReference type="GO" id="GO:0003755">
    <property type="term" value="F:peptidyl-prolyl cis-trans isomerase activity"/>
    <property type="evidence" value="ECO:0007669"/>
    <property type="project" value="UniProtKB-EC"/>
</dbReference>
<evidence type="ECO:0000313" key="8">
    <source>
        <dbReference type="Proteomes" id="UP001596110"/>
    </source>
</evidence>
<proteinExistence type="inferred from homology"/>
<dbReference type="PRINTS" id="PR00153">
    <property type="entry name" value="CSAPPISMRASE"/>
</dbReference>
<dbReference type="PROSITE" id="PS50072">
    <property type="entry name" value="CSA_PPIASE_2"/>
    <property type="match status" value="1"/>
</dbReference>
<dbReference type="PANTHER" id="PTHR45625">
    <property type="entry name" value="PEPTIDYL-PROLYL CIS-TRANS ISOMERASE-RELATED"/>
    <property type="match status" value="1"/>
</dbReference>
<feature type="chain" id="PRO_5044952843" description="Peptidyl-prolyl cis-trans isomerase" evidence="5">
    <location>
        <begin position="22"/>
        <end position="265"/>
    </location>
</feature>
<dbReference type="SUPFAM" id="SSF50891">
    <property type="entry name" value="Cyclophilin-like"/>
    <property type="match status" value="1"/>
</dbReference>
<comment type="function">
    <text evidence="2 5">PPIases accelerate the folding of proteins. It catalyzes the cis-trans isomerization of proline imidic peptide bonds in oligopeptides.</text>
</comment>
<dbReference type="Gene3D" id="2.40.100.10">
    <property type="entry name" value="Cyclophilin-like"/>
    <property type="match status" value="1"/>
</dbReference>
<comment type="similarity">
    <text evidence="5">Belongs to the cyclophilin-type PPIase family.</text>
</comment>
<dbReference type="PANTHER" id="PTHR45625:SF4">
    <property type="entry name" value="PEPTIDYLPROLYL ISOMERASE DOMAIN AND WD REPEAT-CONTAINING PROTEIN 1"/>
    <property type="match status" value="1"/>
</dbReference>
<comment type="caution">
    <text evidence="7">The sequence shown here is derived from an EMBL/GenBank/DDBJ whole genome shotgun (WGS) entry which is preliminary data.</text>
</comment>
<dbReference type="RefSeq" id="WP_156805751.1">
    <property type="nucleotide sequence ID" value="NZ_JBHSOJ010000016.1"/>
</dbReference>
<evidence type="ECO:0000259" key="6">
    <source>
        <dbReference type="PROSITE" id="PS50072"/>
    </source>
</evidence>
<evidence type="ECO:0000256" key="2">
    <source>
        <dbReference type="ARBA" id="ARBA00002388"/>
    </source>
</evidence>
<dbReference type="EMBL" id="JBHSOJ010000016">
    <property type="protein sequence ID" value="MFC5630890.1"/>
    <property type="molecule type" value="Genomic_DNA"/>
</dbReference>
<dbReference type="InterPro" id="IPR044666">
    <property type="entry name" value="Cyclophilin_A-like"/>
</dbReference>
<dbReference type="PROSITE" id="PS00170">
    <property type="entry name" value="CSA_PPIASE_1"/>
    <property type="match status" value="1"/>
</dbReference>